<comment type="caution">
    <text evidence="2">The sequence shown here is derived from an EMBL/GenBank/DDBJ whole genome shotgun (WGS) entry which is preliminary data.</text>
</comment>
<dbReference type="AlphaFoldDB" id="A0ABD0R439"/>
<evidence type="ECO:0000313" key="2">
    <source>
        <dbReference type="EMBL" id="KAL0193176.1"/>
    </source>
</evidence>
<protein>
    <submittedName>
        <fullName evidence="2">Uncharacterized protein</fullName>
    </submittedName>
</protein>
<keyword evidence="3" id="KW-1185">Reference proteome</keyword>
<gene>
    <name evidence="2" type="ORF">M9458_011472</name>
</gene>
<proteinExistence type="predicted"/>
<feature type="non-terminal residue" evidence="2">
    <location>
        <position position="61"/>
    </location>
</feature>
<dbReference type="EMBL" id="JAMKFB020000005">
    <property type="protein sequence ID" value="KAL0193176.1"/>
    <property type="molecule type" value="Genomic_DNA"/>
</dbReference>
<reference evidence="2 3" key="1">
    <citation type="submission" date="2024-05" db="EMBL/GenBank/DDBJ databases">
        <title>Genome sequencing and assembly of Indian major carp, Cirrhinus mrigala (Hamilton, 1822).</title>
        <authorList>
            <person name="Mohindra V."/>
            <person name="Chowdhury L.M."/>
            <person name="Lal K."/>
            <person name="Jena J.K."/>
        </authorList>
    </citation>
    <scope>NUCLEOTIDE SEQUENCE [LARGE SCALE GENOMIC DNA]</scope>
    <source>
        <strain evidence="2">CM1030</strain>
        <tissue evidence="2">Blood</tissue>
    </source>
</reference>
<name>A0ABD0R439_CIRMR</name>
<feature type="region of interest" description="Disordered" evidence="1">
    <location>
        <begin position="30"/>
        <end position="61"/>
    </location>
</feature>
<feature type="non-terminal residue" evidence="2">
    <location>
        <position position="1"/>
    </location>
</feature>
<organism evidence="2 3">
    <name type="scientific">Cirrhinus mrigala</name>
    <name type="common">Mrigala</name>
    <dbReference type="NCBI Taxonomy" id="683832"/>
    <lineage>
        <taxon>Eukaryota</taxon>
        <taxon>Metazoa</taxon>
        <taxon>Chordata</taxon>
        <taxon>Craniata</taxon>
        <taxon>Vertebrata</taxon>
        <taxon>Euteleostomi</taxon>
        <taxon>Actinopterygii</taxon>
        <taxon>Neopterygii</taxon>
        <taxon>Teleostei</taxon>
        <taxon>Ostariophysi</taxon>
        <taxon>Cypriniformes</taxon>
        <taxon>Cyprinidae</taxon>
        <taxon>Labeoninae</taxon>
        <taxon>Labeonini</taxon>
        <taxon>Cirrhinus</taxon>
    </lineage>
</organism>
<accession>A0ABD0R439</accession>
<evidence type="ECO:0000256" key="1">
    <source>
        <dbReference type="SAM" id="MobiDB-lite"/>
    </source>
</evidence>
<sequence length="61" mass="6208">PPAASETPPAHTHGRAAIGFKDPASLRKHLRAHQGEPGADEAMGMAGLGEGDGGSMDDEDM</sequence>
<dbReference type="Proteomes" id="UP001529510">
    <property type="component" value="Unassembled WGS sequence"/>
</dbReference>
<evidence type="ECO:0000313" key="3">
    <source>
        <dbReference type="Proteomes" id="UP001529510"/>
    </source>
</evidence>